<dbReference type="SUPFAM" id="SSF50249">
    <property type="entry name" value="Nucleic acid-binding proteins"/>
    <property type="match status" value="1"/>
</dbReference>
<dbReference type="AlphaFoldDB" id="A0A8X7T3M8"/>
<feature type="compositionally biased region" description="Polar residues" evidence="9">
    <location>
        <begin position="29"/>
        <end position="41"/>
    </location>
</feature>
<feature type="compositionally biased region" description="Low complexity" evidence="9">
    <location>
        <begin position="412"/>
        <end position="423"/>
    </location>
</feature>
<dbReference type="PANTHER" id="PTHR13989">
    <property type="entry name" value="REPLICATION PROTEIN A-RELATED"/>
    <property type="match status" value="1"/>
</dbReference>
<evidence type="ECO:0000256" key="1">
    <source>
        <dbReference type="ARBA" id="ARBA00004123"/>
    </source>
</evidence>
<comment type="caution">
    <text evidence="10">The sequence shown here is derived from an EMBL/GenBank/DDBJ whole genome shotgun (WGS) entry which is preliminary data.</text>
</comment>
<feature type="region of interest" description="Disordered" evidence="9">
    <location>
        <begin position="269"/>
        <end position="290"/>
    </location>
</feature>
<gene>
    <name evidence="10" type="ORF">A4X09_0g5122</name>
</gene>
<evidence type="ECO:0000256" key="3">
    <source>
        <dbReference type="ARBA" id="ARBA00017411"/>
    </source>
</evidence>
<feature type="region of interest" description="Disordered" evidence="9">
    <location>
        <begin position="1"/>
        <end position="55"/>
    </location>
</feature>
<feature type="compositionally biased region" description="Polar residues" evidence="9">
    <location>
        <begin position="531"/>
        <end position="569"/>
    </location>
</feature>
<protein>
    <recommendedName>
        <fullName evidence="3">CST complex subunit STN1</fullName>
    </recommendedName>
    <alternativeName>
        <fullName evidence="8">Suppressor of cdc thirteen homolog</fullName>
    </alternativeName>
</protein>
<feature type="region of interest" description="Disordered" evidence="9">
    <location>
        <begin position="305"/>
        <end position="324"/>
    </location>
</feature>
<dbReference type="GO" id="GO:0000781">
    <property type="term" value="C:chromosome, telomeric region"/>
    <property type="evidence" value="ECO:0007669"/>
    <property type="project" value="UniProtKB-SubCell"/>
</dbReference>
<accession>A0A8X7T3M8</accession>
<comment type="subcellular location">
    <subcellularLocation>
        <location evidence="2">Chromosome</location>
        <location evidence="2">Telomere</location>
    </subcellularLocation>
    <subcellularLocation>
        <location evidence="1">Nucleus</location>
    </subcellularLocation>
</comment>
<feature type="compositionally biased region" description="Polar residues" evidence="9">
    <location>
        <begin position="8"/>
        <end position="20"/>
    </location>
</feature>
<evidence type="ECO:0000256" key="2">
    <source>
        <dbReference type="ARBA" id="ARBA00004574"/>
    </source>
</evidence>
<feature type="compositionally biased region" description="Basic and acidic residues" evidence="9">
    <location>
        <begin position="704"/>
        <end position="714"/>
    </location>
</feature>
<feature type="region of interest" description="Disordered" evidence="9">
    <location>
        <begin position="530"/>
        <end position="714"/>
    </location>
</feature>
<keyword evidence="4" id="KW-0158">Chromosome</keyword>
<dbReference type="InterPro" id="IPR040260">
    <property type="entry name" value="RFA2-like"/>
</dbReference>
<reference evidence="10" key="2">
    <citation type="journal article" date="2019" name="IMA Fungus">
        <title>Genome sequencing and comparison of five Tilletia species to identify candidate genes for the detection of regulated species infecting wheat.</title>
        <authorList>
            <person name="Nguyen H.D.T."/>
            <person name="Sultana T."/>
            <person name="Kesanakurti P."/>
            <person name="Hambleton S."/>
        </authorList>
    </citation>
    <scope>NUCLEOTIDE SEQUENCE</scope>
    <source>
        <strain evidence="10">DAOMC 236422</strain>
    </source>
</reference>
<feature type="compositionally biased region" description="Basic residues" evidence="9">
    <location>
        <begin position="601"/>
        <end position="613"/>
    </location>
</feature>
<evidence type="ECO:0000256" key="7">
    <source>
        <dbReference type="ARBA" id="ARBA00023242"/>
    </source>
</evidence>
<keyword evidence="6" id="KW-0238">DNA-binding</keyword>
<organism evidence="10 11">
    <name type="scientific">Tilletia walkeri</name>
    <dbReference type="NCBI Taxonomy" id="117179"/>
    <lineage>
        <taxon>Eukaryota</taxon>
        <taxon>Fungi</taxon>
        <taxon>Dikarya</taxon>
        <taxon>Basidiomycota</taxon>
        <taxon>Ustilaginomycotina</taxon>
        <taxon>Exobasidiomycetes</taxon>
        <taxon>Tilletiales</taxon>
        <taxon>Tilletiaceae</taxon>
        <taxon>Tilletia</taxon>
    </lineage>
</organism>
<keyword evidence="5" id="KW-0779">Telomere</keyword>
<feature type="compositionally biased region" description="Pro residues" evidence="9">
    <location>
        <begin position="269"/>
        <end position="282"/>
    </location>
</feature>
<name>A0A8X7T3M8_9BASI</name>
<dbReference type="InterPro" id="IPR012340">
    <property type="entry name" value="NA-bd_OB-fold"/>
</dbReference>
<dbReference type="Gene3D" id="2.40.50.140">
    <property type="entry name" value="Nucleic acid-binding proteins"/>
    <property type="match status" value="1"/>
</dbReference>
<evidence type="ECO:0000256" key="6">
    <source>
        <dbReference type="ARBA" id="ARBA00023125"/>
    </source>
</evidence>
<dbReference type="GO" id="GO:0003677">
    <property type="term" value="F:DNA binding"/>
    <property type="evidence" value="ECO:0007669"/>
    <property type="project" value="UniProtKB-KW"/>
</dbReference>
<evidence type="ECO:0000256" key="5">
    <source>
        <dbReference type="ARBA" id="ARBA00022895"/>
    </source>
</evidence>
<dbReference type="Proteomes" id="UP000078113">
    <property type="component" value="Unassembled WGS sequence"/>
</dbReference>
<dbReference type="EMBL" id="LWDG02000246">
    <property type="protein sequence ID" value="KAE8267224.1"/>
    <property type="molecule type" value="Genomic_DNA"/>
</dbReference>
<feature type="compositionally biased region" description="Acidic residues" evidence="9">
    <location>
        <begin position="647"/>
        <end position="658"/>
    </location>
</feature>
<keyword evidence="7" id="KW-0539">Nucleus</keyword>
<feature type="compositionally biased region" description="Low complexity" evidence="9">
    <location>
        <begin position="309"/>
        <end position="323"/>
    </location>
</feature>
<feature type="region of interest" description="Disordered" evidence="9">
    <location>
        <begin position="403"/>
        <end position="442"/>
    </location>
</feature>
<evidence type="ECO:0000313" key="11">
    <source>
        <dbReference type="Proteomes" id="UP000078113"/>
    </source>
</evidence>
<reference evidence="10" key="1">
    <citation type="submission" date="2016-04" db="EMBL/GenBank/DDBJ databases">
        <authorList>
            <person name="Nguyen H.D."/>
            <person name="Samba Siva P."/>
            <person name="Cullis J."/>
            <person name="Levesque C.A."/>
            <person name="Hambleton S."/>
        </authorList>
    </citation>
    <scope>NUCLEOTIDE SEQUENCE</scope>
    <source>
        <strain evidence="10">DAOMC 236422</strain>
    </source>
</reference>
<proteinExistence type="predicted"/>
<sequence length="714" mass="77816">MSMSSSSQTLLSRPGPSTSKSRLEIRIPPSTSTSASHNNSKGKARALDPPTSLTGHDLTNIQTAGRIYAWADHPSNAVKCFGSHILSAYLLSAEGFPQSVYLLERRPFIYAEIVGMVVGVTEKERRTIYLVDDGTAVLQVIDVPPKFGRAKLHKVGDVIRVIGKVRHEWEERALHAHSMNLLSDLHAEIQHIHAVVEVLRTAYQEPLDLASLPTAHFPSPTAPDRQSQALEPEQPRRTTIPPEYLPPVYTDPNYYSKAVGVVERRPLPQYPMGPTLPSPETTPPAKSTTRHHYYNNAFPLFPSSPPSIAPSSSSMGEGSSFGSSRHRRLRAWHKLSGSELSASRFRPYVAQHIHTYCSASAGDNAASTSASSSSSSVPAFTVRYLRRQDDLRKHAESVVLRELEKRERKSKSSTSTATLASSSRQDKTKSTGDPPTRKQAAKLSSEALAAKVKRLFESIIRQLVDDGVIEIAPECVPLRWPFNGRKLGFKPSKPSTVRLGGRGHPAQKKWGGTAAEMFLSAEDVEIPFLGSSDSETETQGQQTKEGKGTTSDLLRTPTQISRRAGTSRQRIVIEIPSSSGASAVLDSQGRTRTPVALSSRPTRHNTKDTKRRGGTNAFNDAISISSDSGSGSSSESRSSSGGITTDTESESSSDDEEEGRNSPTPRAKRRTLLGKGMLLDTQRAADVWRQGGGTGKRSGRKKGRQEAYRLTRTS</sequence>
<keyword evidence="11" id="KW-1185">Reference proteome</keyword>
<feature type="region of interest" description="Disordered" evidence="9">
    <location>
        <begin position="212"/>
        <end position="245"/>
    </location>
</feature>
<evidence type="ECO:0000256" key="9">
    <source>
        <dbReference type="SAM" id="MobiDB-lite"/>
    </source>
</evidence>
<dbReference type="GO" id="GO:0005634">
    <property type="term" value="C:nucleus"/>
    <property type="evidence" value="ECO:0007669"/>
    <property type="project" value="UniProtKB-SubCell"/>
</dbReference>
<evidence type="ECO:0000256" key="8">
    <source>
        <dbReference type="ARBA" id="ARBA00030039"/>
    </source>
</evidence>
<evidence type="ECO:0000256" key="4">
    <source>
        <dbReference type="ARBA" id="ARBA00022454"/>
    </source>
</evidence>
<evidence type="ECO:0000313" key="10">
    <source>
        <dbReference type="EMBL" id="KAE8267224.1"/>
    </source>
</evidence>
<dbReference type="PANTHER" id="PTHR13989:SF33">
    <property type="entry name" value="CST COMPLEX SUBUNIT STN1"/>
    <property type="match status" value="1"/>
</dbReference>
<feature type="compositionally biased region" description="Low complexity" evidence="9">
    <location>
        <begin position="622"/>
        <end position="646"/>
    </location>
</feature>